<evidence type="ECO:0000313" key="3">
    <source>
        <dbReference type="Proteomes" id="UP000438429"/>
    </source>
</evidence>
<dbReference type="AlphaFoldDB" id="A0A6A4TSG8"/>
<evidence type="ECO:0000313" key="2">
    <source>
        <dbReference type="EMBL" id="KAF0046530.1"/>
    </source>
</evidence>
<evidence type="ECO:0000256" key="1">
    <source>
        <dbReference type="SAM" id="MobiDB-lite"/>
    </source>
</evidence>
<dbReference type="Proteomes" id="UP000438429">
    <property type="component" value="Unassembled WGS sequence"/>
</dbReference>
<comment type="caution">
    <text evidence="2">The sequence shown here is derived from an EMBL/GenBank/DDBJ whole genome shotgun (WGS) entry which is preliminary data.</text>
</comment>
<sequence length="96" mass="10392">MNELASQVCAGEPMHHSGGGSSGPPHKSFSSSLFLCCLEQLKCSCSDVTISNGNDHIVNKRGEEEKTESPSLWIRLCNLLSSKTLINPSLTDRTNE</sequence>
<organism evidence="2 3">
    <name type="scientific">Scophthalmus maximus</name>
    <name type="common">Turbot</name>
    <name type="synonym">Psetta maxima</name>
    <dbReference type="NCBI Taxonomy" id="52904"/>
    <lineage>
        <taxon>Eukaryota</taxon>
        <taxon>Metazoa</taxon>
        <taxon>Chordata</taxon>
        <taxon>Craniata</taxon>
        <taxon>Vertebrata</taxon>
        <taxon>Euteleostomi</taxon>
        <taxon>Actinopterygii</taxon>
        <taxon>Neopterygii</taxon>
        <taxon>Teleostei</taxon>
        <taxon>Neoteleostei</taxon>
        <taxon>Acanthomorphata</taxon>
        <taxon>Carangaria</taxon>
        <taxon>Pleuronectiformes</taxon>
        <taxon>Pleuronectoidei</taxon>
        <taxon>Scophthalmidae</taxon>
        <taxon>Scophthalmus</taxon>
    </lineage>
</organism>
<name>A0A6A4TSG8_SCOMX</name>
<feature type="region of interest" description="Disordered" evidence="1">
    <location>
        <begin position="1"/>
        <end position="28"/>
    </location>
</feature>
<reference evidence="2 3" key="1">
    <citation type="submission" date="2019-06" db="EMBL/GenBank/DDBJ databases">
        <title>Draft genomes of female and male turbot (Scophthalmus maximus).</title>
        <authorList>
            <person name="Xu H."/>
            <person name="Xu X.-W."/>
            <person name="Shao C."/>
            <person name="Chen S."/>
        </authorList>
    </citation>
    <scope>NUCLEOTIDE SEQUENCE [LARGE SCALE GENOMIC DNA]</scope>
    <source>
        <strain evidence="2">Ysfricsl-2016a</strain>
        <tissue evidence="2">Blood</tissue>
    </source>
</reference>
<dbReference type="EMBL" id="VEVO01000001">
    <property type="protein sequence ID" value="KAF0046530.1"/>
    <property type="molecule type" value="Genomic_DNA"/>
</dbReference>
<gene>
    <name evidence="2" type="ORF">F2P81_000163</name>
</gene>
<proteinExistence type="predicted"/>
<protein>
    <submittedName>
        <fullName evidence="2">Uncharacterized protein</fullName>
    </submittedName>
</protein>
<accession>A0A6A4TSG8</accession>